<proteinExistence type="predicted"/>
<comment type="caution">
    <text evidence="1">The sequence shown here is derived from an EMBL/GenBank/DDBJ whole genome shotgun (WGS) entry which is preliminary data.</text>
</comment>
<dbReference type="EMBL" id="JBHSJG010000036">
    <property type="protein sequence ID" value="MFC4988006.1"/>
    <property type="molecule type" value="Genomic_DNA"/>
</dbReference>
<name>A0ABD5QE09_9EURY</name>
<organism evidence="1 2">
    <name type="scientific">Saliphagus infecundisoli</name>
    <dbReference type="NCBI Taxonomy" id="1849069"/>
    <lineage>
        <taxon>Archaea</taxon>
        <taxon>Methanobacteriati</taxon>
        <taxon>Methanobacteriota</taxon>
        <taxon>Stenosarchaea group</taxon>
        <taxon>Halobacteria</taxon>
        <taxon>Halobacteriales</taxon>
        <taxon>Natrialbaceae</taxon>
        <taxon>Saliphagus</taxon>
    </lineage>
</organism>
<reference evidence="1 2" key="1">
    <citation type="journal article" date="2019" name="Int. J. Syst. Evol. Microbiol.">
        <title>The Global Catalogue of Microorganisms (GCM) 10K type strain sequencing project: providing services to taxonomists for standard genome sequencing and annotation.</title>
        <authorList>
            <consortium name="The Broad Institute Genomics Platform"/>
            <consortium name="The Broad Institute Genome Sequencing Center for Infectious Disease"/>
            <person name="Wu L."/>
            <person name="Ma J."/>
        </authorList>
    </citation>
    <scope>NUCLEOTIDE SEQUENCE [LARGE SCALE GENOMIC DNA]</scope>
    <source>
        <strain evidence="1 2">CGMCC 1.15824</strain>
    </source>
</reference>
<accession>A0ABD5QE09</accession>
<dbReference type="AlphaFoldDB" id="A0ABD5QE09"/>
<dbReference type="RefSeq" id="WP_224826955.1">
    <property type="nucleotide sequence ID" value="NZ_JAIVEF010000001.1"/>
</dbReference>
<evidence type="ECO:0000313" key="2">
    <source>
        <dbReference type="Proteomes" id="UP001595925"/>
    </source>
</evidence>
<protein>
    <submittedName>
        <fullName evidence="1">Uncharacterized protein</fullName>
    </submittedName>
</protein>
<dbReference type="Proteomes" id="UP001595925">
    <property type="component" value="Unassembled WGS sequence"/>
</dbReference>
<gene>
    <name evidence="1" type="ORF">ACFPFO_09625</name>
</gene>
<evidence type="ECO:0000313" key="1">
    <source>
        <dbReference type="EMBL" id="MFC4988006.1"/>
    </source>
</evidence>
<keyword evidence="2" id="KW-1185">Reference proteome</keyword>
<sequence length="106" mass="11469">MALQEDGNVLVFAYDYHPGQSFEVVAELEQATTVSSLQDDDETVSEISQPDDYSGYVIRYDIGDGAGITAFLFSQDENLSADDTGSLGEDASMFSPTLNLLSTQLD</sequence>